<dbReference type="AlphaFoldDB" id="A0AAV7UBH9"/>
<evidence type="ECO:0000313" key="3">
    <source>
        <dbReference type="Proteomes" id="UP001066276"/>
    </source>
</evidence>
<protein>
    <submittedName>
        <fullName evidence="2">Uncharacterized protein</fullName>
    </submittedName>
</protein>
<evidence type="ECO:0000313" key="2">
    <source>
        <dbReference type="EMBL" id="KAJ1185063.1"/>
    </source>
</evidence>
<feature type="compositionally biased region" description="Basic and acidic residues" evidence="1">
    <location>
        <begin position="79"/>
        <end position="100"/>
    </location>
</feature>
<proteinExistence type="predicted"/>
<dbReference type="Proteomes" id="UP001066276">
    <property type="component" value="Chromosome 3_1"/>
</dbReference>
<feature type="region of interest" description="Disordered" evidence="1">
    <location>
        <begin position="1"/>
        <end position="100"/>
    </location>
</feature>
<keyword evidence="3" id="KW-1185">Reference proteome</keyword>
<reference evidence="2" key="1">
    <citation type="journal article" date="2022" name="bioRxiv">
        <title>Sequencing and chromosome-scale assembly of the giantPleurodeles waltlgenome.</title>
        <authorList>
            <person name="Brown T."/>
            <person name="Elewa A."/>
            <person name="Iarovenko S."/>
            <person name="Subramanian E."/>
            <person name="Araus A.J."/>
            <person name="Petzold A."/>
            <person name="Susuki M."/>
            <person name="Suzuki K.-i.T."/>
            <person name="Hayashi T."/>
            <person name="Toyoda A."/>
            <person name="Oliveira C."/>
            <person name="Osipova E."/>
            <person name="Leigh N.D."/>
            <person name="Simon A."/>
            <person name="Yun M.H."/>
        </authorList>
    </citation>
    <scope>NUCLEOTIDE SEQUENCE</scope>
    <source>
        <strain evidence="2">20211129_DDA</strain>
        <tissue evidence="2">Liver</tissue>
    </source>
</reference>
<accession>A0AAV7UBH9</accession>
<feature type="compositionally biased region" description="Basic and acidic residues" evidence="1">
    <location>
        <begin position="16"/>
        <end position="59"/>
    </location>
</feature>
<gene>
    <name evidence="2" type="ORF">NDU88_001858</name>
</gene>
<comment type="caution">
    <text evidence="2">The sequence shown here is derived from an EMBL/GenBank/DDBJ whole genome shotgun (WGS) entry which is preliminary data.</text>
</comment>
<sequence length="100" mass="11556">MATDPGELNERAATLQEKRGLSRYGERYKGKRAGDGRTRKEKKRETRHGEHCEERKTKGDTAQGALQGGETKGPRHRKHWEEVKQTERARRIKDSEESLI</sequence>
<name>A0AAV7UBH9_PLEWA</name>
<organism evidence="2 3">
    <name type="scientific">Pleurodeles waltl</name>
    <name type="common">Iberian ribbed newt</name>
    <dbReference type="NCBI Taxonomy" id="8319"/>
    <lineage>
        <taxon>Eukaryota</taxon>
        <taxon>Metazoa</taxon>
        <taxon>Chordata</taxon>
        <taxon>Craniata</taxon>
        <taxon>Vertebrata</taxon>
        <taxon>Euteleostomi</taxon>
        <taxon>Amphibia</taxon>
        <taxon>Batrachia</taxon>
        <taxon>Caudata</taxon>
        <taxon>Salamandroidea</taxon>
        <taxon>Salamandridae</taxon>
        <taxon>Pleurodelinae</taxon>
        <taxon>Pleurodeles</taxon>
    </lineage>
</organism>
<dbReference type="EMBL" id="JANPWB010000005">
    <property type="protein sequence ID" value="KAJ1185063.1"/>
    <property type="molecule type" value="Genomic_DNA"/>
</dbReference>
<evidence type="ECO:0000256" key="1">
    <source>
        <dbReference type="SAM" id="MobiDB-lite"/>
    </source>
</evidence>